<dbReference type="FunFam" id="2.60.40.2300:FF:000004">
    <property type="entry name" value="Neutral/alkaline nonlysosomal ceramidase, putative"/>
    <property type="match status" value="1"/>
</dbReference>
<dbReference type="EMBL" id="NAJN01001693">
    <property type="protein sequence ID" value="TKA61702.1"/>
    <property type="molecule type" value="Genomic_DNA"/>
</dbReference>
<dbReference type="Proteomes" id="UP000308768">
    <property type="component" value="Unassembled WGS sequence"/>
</dbReference>
<dbReference type="InterPro" id="IPR031329">
    <property type="entry name" value="NEUT/ALK_ceramidase_N"/>
</dbReference>
<dbReference type="Pfam" id="PF17048">
    <property type="entry name" value="Ceramidse_alk_C"/>
    <property type="match status" value="1"/>
</dbReference>
<dbReference type="Pfam" id="PF04734">
    <property type="entry name" value="Ceramidase_alk"/>
    <property type="match status" value="1"/>
</dbReference>
<name>A0A4U0WFU3_9PEZI</name>
<dbReference type="GO" id="GO:0017040">
    <property type="term" value="F:N-acylsphingosine amidohydrolase activity"/>
    <property type="evidence" value="ECO:0007669"/>
    <property type="project" value="UniProtKB-UniRule"/>
</dbReference>
<feature type="active site" description="Nucleophile" evidence="3">
    <location>
        <position position="357"/>
    </location>
</feature>
<keyword evidence="5" id="KW-0443">Lipid metabolism</keyword>
<keyword evidence="11" id="KW-1185">Reference proteome</keyword>
<evidence type="ECO:0000256" key="4">
    <source>
        <dbReference type="PIRSR" id="PIRSR606823-2"/>
    </source>
</evidence>
<keyword evidence="4" id="KW-0479">Metal-binding</keyword>
<proteinExistence type="inferred from homology"/>
<evidence type="ECO:0000256" key="3">
    <source>
        <dbReference type="PIRSR" id="PIRSR606823-1"/>
    </source>
</evidence>
<feature type="region of interest" description="Disordered" evidence="6">
    <location>
        <begin position="1"/>
        <end position="27"/>
    </location>
</feature>
<dbReference type="EC" id="3.5.1.23" evidence="5"/>
<dbReference type="GO" id="GO:0046514">
    <property type="term" value="P:ceramide catabolic process"/>
    <property type="evidence" value="ECO:0007669"/>
    <property type="project" value="InterPro"/>
</dbReference>
<comment type="caution">
    <text evidence="10">The sequence shown here is derived from an EMBL/GenBank/DDBJ whole genome shotgun (WGS) entry which is preliminary data.</text>
</comment>
<evidence type="ECO:0000256" key="5">
    <source>
        <dbReference type="RuleBase" id="RU366019"/>
    </source>
</evidence>
<dbReference type="PANTHER" id="PTHR12670">
    <property type="entry name" value="CERAMIDASE"/>
    <property type="match status" value="1"/>
</dbReference>
<evidence type="ECO:0000256" key="6">
    <source>
        <dbReference type="SAM" id="MobiDB-lite"/>
    </source>
</evidence>
<dbReference type="Gene3D" id="2.60.40.2300">
    <property type="entry name" value="Neutral/alkaline non-lysosomal ceramidase, C-terminal domain"/>
    <property type="match status" value="1"/>
</dbReference>
<dbReference type="GO" id="GO:0046872">
    <property type="term" value="F:metal ion binding"/>
    <property type="evidence" value="ECO:0007669"/>
    <property type="project" value="UniProtKB-KW"/>
</dbReference>
<feature type="transmembrane region" description="Helical" evidence="7">
    <location>
        <begin position="31"/>
        <end position="53"/>
    </location>
</feature>
<evidence type="ECO:0000256" key="1">
    <source>
        <dbReference type="ARBA" id="ARBA00009835"/>
    </source>
</evidence>
<dbReference type="AlphaFoldDB" id="A0A4U0WFU3"/>
<keyword evidence="5" id="KW-0746">Sphingolipid metabolism</keyword>
<dbReference type="STRING" id="331657.A0A4U0WFU3"/>
<feature type="domain" description="Neutral/alkaline non-lysosomal ceramidase C-terminal" evidence="9">
    <location>
        <begin position="637"/>
        <end position="798"/>
    </location>
</feature>
<evidence type="ECO:0000259" key="9">
    <source>
        <dbReference type="Pfam" id="PF17048"/>
    </source>
</evidence>
<keyword evidence="7" id="KW-0812">Transmembrane</keyword>
<feature type="binding site" evidence="4">
    <location>
        <position position="555"/>
    </location>
    <ligand>
        <name>Zn(2+)</name>
        <dbReference type="ChEBI" id="CHEBI:29105"/>
    </ligand>
</feature>
<keyword evidence="4" id="KW-0862">Zinc</keyword>
<reference evidence="10 11" key="1">
    <citation type="submission" date="2017-03" db="EMBL/GenBank/DDBJ databases">
        <title>Genomes of endolithic fungi from Antarctica.</title>
        <authorList>
            <person name="Coleine C."/>
            <person name="Masonjones S."/>
            <person name="Stajich J.E."/>
        </authorList>
    </citation>
    <scope>NUCLEOTIDE SEQUENCE [LARGE SCALE GENOMIC DNA]</scope>
    <source>
        <strain evidence="10 11">CCFEE 5187</strain>
    </source>
</reference>
<dbReference type="InterPro" id="IPR006823">
    <property type="entry name" value="Ceramidase_alk"/>
</dbReference>
<evidence type="ECO:0000313" key="10">
    <source>
        <dbReference type="EMBL" id="TKA61702.1"/>
    </source>
</evidence>
<evidence type="ECO:0000313" key="11">
    <source>
        <dbReference type="Proteomes" id="UP000308768"/>
    </source>
</evidence>
<dbReference type="InterPro" id="IPR038445">
    <property type="entry name" value="NCDase_C_sf"/>
</dbReference>
<comment type="cofactor">
    <cofactor evidence="4">
        <name>Zn(2+)</name>
        <dbReference type="ChEBI" id="CHEBI:29105"/>
    </cofactor>
    <text evidence="4">Binds 1 zinc ion per subunit.</text>
</comment>
<dbReference type="GO" id="GO:0005576">
    <property type="term" value="C:extracellular region"/>
    <property type="evidence" value="ECO:0007669"/>
    <property type="project" value="TreeGrafter"/>
</dbReference>
<feature type="domain" description="Neutral/alkaline non-lysosomal ceramidase N-terminal" evidence="8">
    <location>
        <begin position="101"/>
        <end position="631"/>
    </location>
</feature>
<dbReference type="GO" id="GO:0016020">
    <property type="term" value="C:membrane"/>
    <property type="evidence" value="ECO:0007669"/>
    <property type="project" value="GOC"/>
</dbReference>
<protein>
    <recommendedName>
        <fullName evidence="5">Neutral ceramidase</fullName>
        <ecNumber evidence="5">3.5.1.23</ecNumber>
    </recommendedName>
</protein>
<gene>
    <name evidence="10" type="ORF">B0A49_10495</name>
</gene>
<evidence type="ECO:0000259" key="8">
    <source>
        <dbReference type="Pfam" id="PF04734"/>
    </source>
</evidence>
<feature type="binding site" evidence="4">
    <location>
        <position position="603"/>
    </location>
    <ligand>
        <name>Zn(2+)</name>
        <dbReference type="ChEBI" id="CHEBI:29105"/>
    </ligand>
</feature>
<keyword evidence="7" id="KW-1133">Transmembrane helix</keyword>
<sequence>MEVDMEKSKGSQVAEGRSEHPPSQRTKRPHFMVALAAATFTLLAIATLLYSLGVPNLDYRSWRLVEGNEWTASVQDDAKLATWRAGNQGTNISSTVAGDLYLLGVGKADITGPVVEINLMGYADPKQLGTGLRQRLYSRAFIIGDTSKPEDRFVYLVLDTQSGDTAVRHGILDGLRALGPEYGLYGQRNVAVTGTHSHSGPAAWLNYLLPQITSRGFDKQSYSAIVNGALLSICRAHESLSPGSLSIGSTNIEGANINRSPYAYLANPEEERKHYEHDVDKDMTVLKFRRDEDGRDIGVLTWFPVHGTSMLGNNTLITGDNKGVAAYLFEQSVRKSEGNAAEGFVAGFSQANVGDTSPNVLGAYCEFGPSEGQECDFETSLCDGRNEACHGRGPYFGLEDAGTKSCYEIGKRQYEGAMEVYKRMEEDTVPVRGRAVKSLHTFRDLSNYTFPHPNGTVVSTCPAALGYSFAAGTTDGPGAFDFKQNNSGKPDANPVWSAVGGFLHSPNDEQRACHGAKPILLDVGETTSPYLWSPNIVDIQLLRVGQLLIIVSPGEATTMAGRRWKAALASHARDTGFLNSDDRKFADEPIVLLGGPANSYTHYIATEEEYAIQRYEGASTLYGPHTLNAYIDLTRATLPYLGSHAPGVIDPGPSPPIHTNKSLSFITGVVYDRPGFSKHFGQIVTDARAFYTAGDTVSATFIGANPRNNLRLEQTYAAVERLGNDGTWSRVRDDADWELVFEWKRTNKVLATSEVTVSWETSERTERGTYRLRYYGDAKAFGSGVITEFEGISGEFFVR</sequence>
<feature type="binding site" evidence="4">
    <location>
        <position position="196"/>
    </location>
    <ligand>
        <name>Zn(2+)</name>
        <dbReference type="ChEBI" id="CHEBI:29105"/>
    </ligand>
</feature>
<feature type="binding site" evidence="4">
    <location>
        <position position="306"/>
    </location>
    <ligand>
        <name>Zn(2+)</name>
        <dbReference type="ChEBI" id="CHEBI:29105"/>
    </ligand>
</feature>
<accession>A0A4U0WFU3</accession>
<dbReference type="OrthoDB" id="191371at2759"/>
<organism evidence="10 11">
    <name type="scientific">Cryomyces minteri</name>
    <dbReference type="NCBI Taxonomy" id="331657"/>
    <lineage>
        <taxon>Eukaryota</taxon>
        <taxon>Fungi</taxon>
        <taxon>Dikarya</taxon>
        <taxon>Ascomycota</taxon>
        <taxon>Pezizomycotina</taxon>
        <taxon>Dothideomycetes</taxon>
        <taxon>Dothideomycetes incertae sedis</taxon>
        <taxon>Cryomyces</taxon>
    </lineage>
</organism>
<keyword evidence="2 5" id="KW-0378">Hydrolase</keyword>
<dbReference type="PANTHER" id="PTHR12670:SF1">
    <property type="entry name" value="NEUTRAL CERAMIDASE"/>
    <property type="match status" value="1"/>
</dbReference>
<comment type="catalytic activity">
    <reaction evidence="5">
        <text>an N-acylsphing-4-enine + H2O = sphing-4-enine + a fatty acid</text>
        <dbReference type="Rhea" id="RHEA:20856"/>
        <dbReference type="ChEBI" id="CHEBI:15377"/>
        <dbReference type="ChEBI" id="CHEBI:28868"/>
        <dbReference type="ChEBI" id="CHEBI:52639"/>
        <dbReference type="ChEBI" id="CHEBI:57756"/>
        <dbReference type="EC" id="3.5.1.23"/>
    </reaction>
</comment>
<comment type="similarity">
    <text evidence="1 5">Belongs to the neutral ceramidase family.</text>
</comment>
<dbReference type="GO" id="GO:0046512">
    <property type="term" value="P:sphingosine biosynthetic process"/>
    <property type="evidence" value="ECO:0007669"/>
    <property type="project" value="TreeGrafter"/>
</dbReference>
<dbReference type="GO" id="GO:0042759">
    <property type="term" value="P:long-chain fatty acid biosynthetic process"/>
    <property type="evidence" value="ECO:0007669"/>
    <property type="project" value="TreeGrafter"/>
</dbReference>
<dbReference type="InterPro" id="IPR031331">
    <property type="entry name" value="NEUT/ALK_ceramidase_C"/>
</dbReference>
<evidence type="ECO:0000256" key="2">
    <source>
        <dbReference type="ARBA" id="ARBA00022801"/>
    </source>
</evidence>
<keyword evidence="7" id="KW-0472">Membrane</keyword>
<evidence type="ECO:0000256" key="7">
    <source>
        <dbReference type="SAM" id="Phobius"/>
    </source>
</evidence>